<evidence type="ECO:0000313" key="3">
    <source>
        <dbReference type="EMBL" id="KAJ8393398.1"/>
    </source>
</evidence>
<reference evidence="3" key="1">
    <citation type="journal article" date="2023" name="Science">
        <title>Genome structures resolve the early diversification of teleost fishes.</title>
        <authorList>
            <person name="Parey E."/>
            <person name="Louis A."/>
            <person name="Montfort J."/>
            <person name="Bouchez O."/>
            <person name="Roques C."/>
            <person name="Iampietro C."/>
            <person name="Lluch J."/>
            <person name="Castinel A."/>
            <person name="Donnadieu C."/>
            <person name="Desvignes T."/>
            <person name="Floi Bucao C."/>
            <person name="Jouanno E."/>
            <person name="Wen M."/>
            <person name="Mejri S."/>
            <person name="Dirks R."/>
            <person name="Jansen H."/>
            <person name="Henkel C."/>
            <person name="Chen W.J."/>
            <person name="Zahm M."/>
            <person name="Cabau C."/>
            <person name="Klopp C."/>
            <person name="Thompson A.W."/>
            <person name="Robinson-Rechavi M."/>
            <person name="Braasch I."/>
            <person name="Lecointre G."/>
            <person name="Bobe J."/>
            <person name="Postlethwait J.H."/>
            <person name="Berthelot C."/>
            <person name="Roest Crollius H."/>
            <person name="Guiguen Y."/>
        </authorList>
    </citation>
    <scope>NUCLEOTIDE SEQUENCE</scope>
    <source>
        <strain evidence="3">NC1722</strain>
    </source>
</reference>
<keyword evidence="4" id="KW-1185">Reference proteome</keyword>
<dbReference type="Proteomes" id="UP001221898">
    <property type="component" value="Unassembled WGS sequence"/>
</dbReference>
<evidence type="ECO:0000259" key="2">
    <source>
        <dbReference type="PROSITE" id="PS50200"/>
    </source>
</evidence>
<dbReference type="InterPro" id="IPR000159">
    <property type="entry name" value="RA_dom"/>
</dbReference>
<dbReference type="PANTHER" id="PTHR15286">
    <property type="entry name" value="RAS-ASSOCIATING DOMAIN CONTAINING PROTEIN"/>
    <property type="match status" value="1"/>
</dbReference>
<evidence type="ECO:0000313" key="4">
    <source>
        <dbReference type="Proteomes" id="UP001221898"/>
    </source>
</evidence>
<dbReference type="InterPro" id="IPR033593">
    <property type="entry name" value="N-RASSF"/>
</dbReference>
<gene>
    <name evidence="3" type="ORF">AAFF_G00061200</name>
</gene>
<accession>A0AAD7RZY9</accession>
<feature type="domain" description="Ras-associating" evidence="2">
    <location>
        <begin position="24"/>
        <end position="118"/>
    </location>
</feature>
<dbReference type="EMBL" id="JAINUG010000137">
    <property type="protein sequence ID" value="KAJ8393398.1"/>
    <property type="molecule type" value="Genomic_DNA"/>
</dbReference>
<dbReference type="SMART" id="SM00314">
    <property type="entry name" value="RA"/>
    <property type="match status" value="1"/>
</dbReference>
<dbReference type="PROSITE" id="PS50200">
    <property type="entry name" value="RA"/>
    <property type="match status" value="1"/>
</dbReference>
<name>A0AAD7RZY9_9TELE</name>
<dbReference type="PANTHER" id="PTHR15286:SF10">
    <property type="entry name" value="RAS ASSOCIATION DOMAIN-CONTAINING PROTEIN 9"/>
    <property type="match status" value="1"/>
</dbReference>
<organism evidence="3 4">
    <name type="scientific">Aldrovandia affinis</name>
    <dbReference type="NCBI Taxonomy" id="143900"/>
    <lineage>
        <taxon>Eukaryota</taxon>
        <taxon>Metazoa</taxon>
        <taxon>Chordata</taxon>
        <taxon>Craniata</taxon>
        <taxon>Vertebrata</taxon>
        <taxon>Euteleostomi</taxon>
        <taxon>Actinopterygii</taxon>
        <taxon>Neopterygii</taxon>
        <taxon>Teleostei</taxon>
        <taxon>Notacanthiformes</taxon>
        <taxon>Halosauridae</taxon>
        <taxon>Aldrovandia</taxon>
    </lineage>
</organism>
<evidence type="ECO:0000256" key="1">
    <source>
        <dbReference type="SAM" id="MobiDB-lite"/>
    </source>
</evidence>
<comment type="caution">
    <text evidence="3">The sequence shown here is derived from an EMBL/GenBank/DDBJ whole genome shotgun (WGS) entry which is preliminary data.</text>
</comment>
<protein>
    <recommendedName>
        <fullName evidence="2">Ras-associating domain-containing protein</fullName>
    </recommendedName>
</protein>
<dbReference type="AlphaFoldDB" id="A0AAD7RZY9"/>
<proteinExistence type="predicted"/>
<feature type="region of interest" description="Disordered" evidence="1">
    <location>
        <begin position="121"/>
        <end position="158"/>
    </location>
</feature>
<dbReference type="GO" id="GO:0007165">
    <property type="term" value="P:signal transduction"/>
    <property type="evidence" value="ECO:0007669"/>
    <property type="project" value="InterPro"/>
</dbReference>
<dbReference type="InterPro" id="IPR029071">
    <property type="entry name" value="Ubiquitin-like_domsf"/>
</dbReference>
<dbReference type="Gene3D" id="3.10.20.90">
    <property type="entry name" value="Phosphatidylinositol 3-kinase Catalytic Subunit, Chain A, domain 1"/>
    <property type="match status" value="1"/>
</dbReference>
<sequence length="192" mass="22000">MAPFGRSFLKARLKSRSEGKELVPGKEIQVWVWQEEKIVCGITKHTTCVDVVQALLEDHRSTPENRRAPLGEPAEFCLLERWKGFERALPPLTRILRLWNAWGDQRRFVQFVLVKAGECAPRSGNVSSRPKGALSKSRSRSTRGEQGPAQYVRSLPVDRQKRMVRKAFRKLEKIRDREGVSGTRGRSADWFS</sequence>
<dbReference type="SUPFAM" id="SSF54236">
    <property type="entry name" value="Ubiquitin-like"/>
    <property type="match status" value="1"/>
</dbReference>